<protein>
    <recommendedName>
        <fullName evidence="16">Probable oxaloacetate decarboxylase gamma chain</fullName>
        <ecNumber evidence="16">7.2.4.2</ecNumber>
    </recommendedName>
</protein>
<evidence type="ECO:0000256" key="12">
    <source>
        <dbReference type="ARBA" id="ARBA00023065"/>
    </source>
</evidence>
<evidence type="ECO:0000256" key="7">
    <source>
        <dbReference type="ARBA" id="ARBA00022475"/>
    </source>
</evidence>
<comment type="function">
    <text evidence="2 16 17">Catalyzes the decarboxylation of oxaloacetate coupled to Na(+) translocation.</text>
</comment>
<sequence length="82" mass="9241">MSDSQLVQEGLSLMAFGMGFVFVFLTLLVFATTGMSRLVMRFVPTPVKEETSRQAPPPARAEDDVMAAISVAVHRYRQRHRR</sequence>
<comment type="caution">
    <text evidence="18">The sequence shown here is derived from an EMBL/GenBank/DDBJ whole genome shotgun (WGS) entry which is preliminary data.</text>
</comment>
<dbReference type="NCBIfam" id="TIGR01195">
    <property type="entry name" value="oadG_fam"/>
    <property type="match status" value="1"/>
</dbReference>
<dbReference type="EC" id="7.2.4.2" evidence="16"/>
<keyword evidence="14 16" id="KW-0739">Sodium transport</keyword>
<evidence type="ECO:0000256" key="10">
    <source>
        <dbReference type="ARBA" id="ARBA00022989"/>
    </source>
</evidence>
<feature type="transmembrane region" description="Helical" evidence="16 17">
    <location>
        <begin position="12"/>
        <end position="31"/>
    </location>
</feature>
<evidence type="ECO:0000256" key="14">
    <source>
        <dbReference type="ARBA" id="ARBA00023201"/>
    </source>
</evidence>
<proteinExistence type="inferred from homology"/>
<evidence type="ECO:0000256" key="1">
    <source>
        <dbReference type="ARBA" id="ARBA00001959"/>
    </source>
</evidence>
<dbReference type="InterPro" id="IPR023424">
    <property type="entry name" value="OadG"/>
</dbReference>
<keyword evidence="13 16" id="KW-0472">Membrane</keyword>
<evidence type="ECO:0000313" key="19">
    <source>
        <dbReference type="Proteomes" id="UP001595640"/>
    </source>
</evidence>
<accession>A0ABV7M6F2</accession>
<keyword evidence="8 16" id="KW-0812">Transmembrane</keyword>
<evidence type="ECO:0000313" key="18">
    <source>
        <dbReference type="EMBL" id="MFC3294478.1"/>
    </source>
</evidence>
<comment type="subcellular location">
    <subcellularLocation>
        <location evidence="3 16 17">Cell membrane</location>
        <topology evidence="3 16 17">Single-pass membrane protein</topology>
    </subcellularLocation>
</comment>
<evidence type="ECO:0000256" key="3">
    <source>
        <dbReference type="ARBA" id="ARBA00004162"/>
    </source>
</evidence>
<evidence type="ECO:0000256" key="5">
    <source>
        <dbReference type="ARBA" id="ARBA00011869"/>
    </source>
</evidence>
<evidence type="ECO:0000256" key="11">
    <source>
        <dbReference type="ARBA" id="ARBA00023053"/>
    </source>
</evidence>
<evidence type="ECO:0000256" key="6">
    <source>
        <dbReference type="ARBA" id="ARBA00022448"/>
    </source>
</evidence>
<comment type="similarity">
    <text evidence="4 16 17">Belongs to the OadG family.</text>
</comment>
<evidence type="ECO:0000256" key="2">
    <source>
        <dbReference type="ARBA" id="ARBA00003002"/>
    </source>
</evidence>
<gene>
    <name evidence="16" type="primary">oadG</name>
    <name evidence="18" type="ORF">ACFOEI_20835</name>
</gene>
<keyword evidence="12 16" id="KW-0406">Ion transport</keyword>
<comment type="catalytic activity">
    <reaction evidence="15 16 17">
        <text>oxaloacetate + 2 Na(+)(in) + H(+) = pyruvate + 2 Na(+)(out) + CO2</text>
        <dbReference type="Rhea" id="RHEA:57724"/>
        <dbReference type="ChEBI" id="CHEBI:15361"/>
        <dbReference type="ChEBI" id="CHEBI:15378"/>
        <dbReference type="ChEBI" id="CHEBI:16452"/>
        <dbReference type="ChEBI" id="CHEBI:16526"/>
        <dbReference type="ChEBI" id="CHEBI:29101"/>
        <dbReference type="EC" id="7.2.4.2"/>
    </reaction>
</comment>
<organism evidence="18 19">
    <name type="scientific">Modicisalibacter luteus</name>
    <dbReference type="NCBI Taxonomy" id="453962"/>
    <lineage>
        <taxon>Bacteria</taxon>
        <taxon>Pseudomonadati</taxon>
        <taxon>Pseudomonadota</taxon>
        <taxon>Gammaproteobacteria</taxon>
        <taxon>Oceanospirillales</taxon>
        <taxon>Halomonadaceae</taxon>
        <taxon>Modicisalibacter</taxon>
    </lineage>
</organism>
<evidence type="ECO:0000256" key="8">
    <source>
        <dbReference type="ARBA" id="ARBA00022692"/>
    </source>
</evidence>
<dbReference type="EMBL" id="JBHRUH010000050">
    <property type="protein sequence ID" value="MFC3294478.1"/>
    <property type="molecule type" value="Genomic_DNA"/>
</dbReference>
<keyword evidence="6 16" id="KW-0813">Transport</keyword>
<keyword evidence="7 16" id="KW-1003">Cell membrane</keyword>
<comment type="cofactor">
    <cofactor evidence="1 16 17">
        <name>Na(+)</name>
        <dbReference type="ChEBI" id="CHEBI:29101"/>
    </cofactor>
</comment>
<evidence type="ECO:0000256" key="4">
    <source>
        <dbReference type="ARBA" id="ARBA00005844"/>
    </source>
</evidence>
<evidence type="ECO:0000256" key="13">
    <source>
        <dbReference type="ARBA" id="ARBA00023136"/>
    </source>
</evidence>
<evidence type="ECO:0000256" key="9">
    <source>
        <dbReference type="ARBA" id="ARBA00022967"/>
    </source>
</evidence>
<comment type="subunit">
    <text evidence="5 16">Heterotrimer of an alpha, a beta and a gamma subunit.</text>
</comment>
<evidence type="ECO:0000256" key="16">
    <source>
        <dbReference type="HAMAP-Rule" id="MF_00404"/>
    </source>
</evidence>
<keyword evidence="10 16" id="KW-1133">Transmembrane helix</keyword>
<keyword evidence="9 16" id="KW-1278">Translocase</keyword>
<keyword evidence="11 16" id="KW-0915">Sodium</keyword>
<keyword evidence="19" id="KW-1185">Reference proteome</keyword>
<reference evidence="19" key="1">
    <citation type="journal article" date="2019" name="Int. J. Syst. Evol. Microbiol.">
        <title>The Global Catalogue of Microorganisms (GCM) 10K type strain sequencing project: providing services to taxonomists for standard genome sequencing and annotation.</title>
        <authorList>
            <consortium name="The Broad Institute Genomics Platform"/>
            <consortium name="The Broad Institute Genome Sequencing Center for Infectious Disease"/>
            <person name="Wu L."/>
            <person name="Ma J."/>
        </authorList>
    </citation>
    <scope>NUCLEOTIDE SEQUENCE [LARGE SCALE GENOMIC DNA]</scope>
    <source>
        <strain evidence="19">KCTC 12847</strain>
    </source>
</reference>
<dbReference type="Proteomes" id="UP001595640">
    <property type="component" value="Unassembled WGS sequence"/>
</dbReference>
<dbReference type="InterPro" id="IPR005899">
    <property type="entry name" value="Na_pump_deCOase"/>
</dbReference>
<evidence type="ECO:0000256" key="15">
    <source>
        <dbReference type="ARBA" id="ARBA00048176"/>
    </source>
</evidence>
<name>A0ABV7M6F2_9GAMM</name>
<evidence type="ECO:0000256" key="17">
    <source>
        <dbReference type="RuleBase" id="RU004278"/>
    </source>
</evidence>
<dbReference type="RefSeq" id="WP_019017077.1">
    <property type="nucleotide sequence ID" value="NZ_BMXD01000004.1"/>
</dbReference>
<dbReference type="Pfam" id="PF04277">
    <property type="entry name" value="OAD_gamma"/>
    <property type="match status" value="1"/>
</dbReference>
<dbReference type="HAMAP" id="MF_00404">
    <property type="entry name" value="OadG"/>
    <property type="match status" value="1"/>
</dbReference>